<accession>A0A7R8UBS4</accession>
<feature type="chain" id="PRO_5031276298" description="G-protein coupled receptors family 2 profile 2 domain-containing protein" evidence="6">
    <location>
        <begin position="31"/>
        <end position="1265"/>
    </location>
</feature>
<evidence type="ECO:0000256" key="2">
    <source>
        <dbReference type="ARBA" id="ARBA00022692"/>
    </source>
</evidence>
<dbReference type="InterPro" id="IPR053066">
    <property type="entry name" value="ADGR_G7"/>
</dbReference>
<evidence type="ECO:0000256" key="6">
    <source>
        <dbReference type="SAM" id="SignalP"/>
    </source>
</evidence>
<dbReference type="PROSITE" id="PS50261">
    <property type="entry name" value="G_PROTEIN_RECEP_F2_4"/>
    <property type="match status" value="1"/>
</dbReference>
<evidence type="ECO:0000256" key="3">
    <source>
        <dbReference type="ARBA" id="ARBA00022989"/>
    </source>
</evidence>
<evidence type="ECO:0000313" key="8">
    <source>
        <dbReference type="EMBL" id="CAD7077860.1"/>
    </source>
</evidence>
<evidence type="ECO:0000256" key="5">
    <source>
        <dbReference type="SAM" id="Phobius"/>
    </source>
</evidence>
<dbReference type="Proteomes" id="UP000594454">
    <property type="component" value="Chromosome 1"/>
</dbReference>
<feature type="transmembrane region" description="Helical" evidence="5">
    <location>
        <begin position="1025"/>
        <end position="1044"/>
    </location>
</feature>
<dbReference type="PANTHER" id="PTHR47767">
    <property type="entry name" value="ADHESION G PROTEIN-COUPLED RECEPTOR G7"/>
    <property type="match status" value="1"/>
</dbReference>
<evidence type="ECO:0000313" key="9">
    <source>
        <dbReference type="Proteomes" id="UP000594454"/>
    </source>
</evidence>
<dbReference type="EMBL" id="LR899009">
    <property type="protein sequence ID" value="CAD7077860.1"/>
    <property type="molecule type" value="Genomic_DNA"/>
</dbReference>
<dbReference type="FunFam" id="1.20.1070.10:FF:000290">
    <property type="entry name" value="GG11888"/>
    <property type="match status" value="1"/>
</dbReference>
<dbReference type="Pfam" id="PF00002">
    <property type="entry name" value="7tm_2"/>
    <property type="match status" value="1"/>
</dbReference>
<sequence length="1265" mass="144680">MRRMPTLLQSPLRRVVVAFLVAYLAAPSYTAELWCVENDYKVRSEEIISDFMCRTDTNETIIQQCNRYNPPFSNCSHQSFKHSLERIKQFFNDDDYFNIKVSAPGPWDERFCYGSDRIFFKLNEKKQRFIINYIIDKHNSTEFWLPARSQNYNPAQWRIPGELWGEPVKVDYEELSPYDCVSVNVTMDLNPMVVMRNCSDNLPMLCVSRENPLIQAPCEVGSVALRIVPNQCYRIVRYRPHHLVENPDFSELLKNQAALYLASYSEMESNEMCLVHFNSSSNTAITLNNQGGLGTVNGLPRNLTCMIEMYSIPKLEEVEMYLSFEPSVESLILTVYNRRGIWCDQSQPDDKRDDRENSECGIRCFTNADYEQLQPVKIKQLVWEDSKKSIYELKLYGDGPGYYWCEAHSIFDFELISSPKIIAAKKQKGHYFAFFFNLPCKFVRCDRINANMKTYGKTIRMLLNNIRNTHGNVGNFKDLDIHNVRVMSIESLEPGVHLTVLCHAAVSLKGSSVDNSSEEDDSEYIEGVKDDFDRDVQVRAHMRRLLSNMLAISPYGVTNVVNSTNYCFSETSASINRTWQPAEIGSSTTTYKLCLLRNGLPVFRKCIGDFLYGATWEPLDPRFKCATRITQQIITRDLYEIDRKKFAESQPTVALTSVETLVNTTQKFIPADLFYLGRIMQSVAKTIESRVERETSNKTEPTTQLNAVNDTESIIRIYNSLMDVDRRVFKPAIKLNSTNILLDAFEKIFNTLSTRNDTIYSNDTHSSNHPEMGVIVYRSPKLITYIIDPSVSNYSGVALYTNDKSHDFRESKTRLLFANTSEYDLLDEDDLEIATFVPQSLLNRLDEIPAKINQTLLLDRPPLRIVLKIYYNDKLFQEDRDIVDNLVFSKIISVSIPGYNPALPEILPLFLKMFKTKSNVSSDSCRYWNYSTWADDGLEFLAKSSTDNDVVLCGCSHLTPFAYLVGGSYNLSVTADHVIITELHKEALDMITILGCSLSLVGITGIVITAIIFDKWREKPTSKVVLNFSIAIAFQMILFCFVNTELLTVHLLENQIFSSCIILGACLHYSVLVQFSWMLIIAYLQFKRYVQVLGNTRPPRFFIKAFILGWCIPIVPVAAVLIIDMHSYIPIDNRDESQICYPSGQALYFGVILPIAAIIIANLIIFLLVLYNIVRGPKEKIRSVDRSSALSQIRLSILLFFLLGFTWIFGLLAAAKISLVFSYLFCLTATLQGFVMFIYFIILDPVTRSMWSTFIKGLCCGQNNK</sequence>
<feature type="transmembrane region" description="Helical" evidence="5">
    <location>
        <begin position="1056"/>
        <end position="1084"/>
    </location>
</feature>
<feature type="transmembrane region" description="Helical" evidence="5">
    <location>
        <begin position="1195"/>
        <end position="1215"/>
    </location>
</feature>
<evidence type="ECO:0000256" key="1">
    <source>
        <dbReference type="ARBA" id="ARBA00004141"/>
    </source>
</evidence>
<dbReference type="GO" id="GO:0016020">
    <property type="term" value="C:membrane"/>
    <property type="evidence" value="ECO:0007669"/>
    <property type="project" value="UniProtKB-SubCell"/>
</dbReference>
<dbReference type="PRINTS" id="PR00249">
    <property type="entry name" value="GPCRSECRETIN"/>
</dbReference>
<feature type="transmembrane region" description="Helical" evidence="5">
    <location>
        <begin position="1146"/>
        <end position="1174"/>
    </location>
</feature>
<evidence type="ECO:0000256" key="4">
    <source>
        <dbReference type="ARBA" id="ARBA00023136"/>
    </source>
</evidence>
<dbReference type="GO" id="GO:0007166">
    <property type="term" value="P:cell surface receptor signaling pathway"/>
    <property type="evidence" value="ECO:0007669"/>
    <property type="project" value="InterPro"/>
</dbReference>
<keyword evidence="3 5" id="KW-1133">Transmembrane helix</keyword>
<feature type="transmembrane region" description="Helical" evidence="5">
    <location>
        <begin position="990"/>
        <end position="1013"/>
    </location>
</feature>
<dbReference type="OrthoDB" id="10037534at2759"/>
<proteinExistence type="predicted"/>
<reference evidence="8 9" key="1">
    <citation type="submission" date="2020-11" db="EMBL/GenBank/DDBJ databases">
        <authorList>
            <person name="Wallbank WR R."/>
            <person name="Pardo Diaz C."/>
            <person name="Kozak K."/>
            <person name="Martin S."/>
            <person name="Jiggins C."/>
            <person name="Moest M."/>
            <person name="Warren A I."/>
            <person name="Generalovic N T."/>
            <person name="Byers J.R.P. K."/>
            <person name="Montejo-Kovacevich G."/>
            <person name="Yen C E."/>
        </authorList>
    </citation>
    <scope>NUCLEOTIDE SEQUENCE [LARGE SCALE GENOMIC DNA]</scope>
</reference>
<organism evidence="8 9">
    <name type="scientific">Hermetia illucens</name>
    <name type="common">Black soldier fly</name>
    <dbReference type="NCBI Taxonomy" id="343691"/>
    <lineage>
        <taxon>Eukaryota</taxon>
        <taxon>Metazoa</taxon>
        <taxon>Ecdysozoa</taxon>
        <taxon>Arthropoda</taxon>
        <taxon>Hexapoda</taxon>
        <taxon>Insecta</taxon>
        <taxon>Pterygota</taxon>
        <taxon>Neoptera</taxon>
        <taxon>Endopterygota</taxon>
        <taxon>Diptera</taxon>
        <taxon>Brachycera</taxon>
        <taxon>Stratiomyomorpha</taxon>
        <taxon>Stratiomyidae</taxon>
        <taxon>Hermetiinae</taxon>
        <taxon>Hermetia</taxon>
    </lineage>
</organism>
<dbReference type="InParanoid" id="A0A7R8UBS4"/>
<dbReference type="PANTHER" id="PTHR47767:SF1">
    <property type="entry name" value="ADHESION G PROTEIN-COUPLED RECEPTOR G7"/>
    <property type="match status" value="1"/>
</dbReference>
<keyword evidence="6" id="KW-0732">Signal</keyword>
<dbReference type="FunCoup" id="A0A7R8UBS4">
    <property type="interactions" value="59"/>
</dbReference>
<dbReference type="OMA" id="YLVGFNF"/>
<keyword evidence="4 5" id="KW-0472">Membrane</keyword>
<protein>
    <recommendedName>
        <fullName evidence="7">G-protein coupled receptors family 2 profile 2 domain-containing protein</fullName>
    </recommendedName>
</protein>
<feature type="signal peptide" evidence="6">
    <location>
        <begin position="1"/>
        <end position="30"/>
    </location>
</feature>
<dbReference type="CDD" id="cd15040">
    <property type="entry name" value="7tmB2_Adhesion"/>
    <property type="match status" value="1"/>
</dbReference>
<dbReference type="Gene3D" id="1.20.1070.10">
    <property type="entry name" value="Rhodopsin 7-helix transmembrane proteins"/>
    <property type="match status" value="1"/>
</dbReference>
<feature type="transmembrane region" description="Helical" evidence="5">
    <location>
        <begin position="1221"/>
        <end position="1242"/>
    </location>
</feature>
<comment type="subcellular location">
    <subcellularLocation>
        <location evidence="1">Membrane</location>
        <topology evidence="1">Multi-pass membrane protein</topology>
    </subcellularLocation>
</comment>
<keyword evidence="9" id="KW-1185">Reference proteome</keyword>
<dbReference type="GO" id="GO:0004930">
    <property type="term" value="F:G protein-coupled receptor activity"/>
    <property type="evidence" value="ECO:0007669"/>
    <property type="project" value="InterPro"/>
</dbReference>
<name>A0A7R8UBS4_HERIL</name>
<evidence type="ECO:0000259" key="7">
    <source>
        <dbReference type="PROSITE" id="PS50261"/>
    </source>
</evidence>
<dbReference type="InterPro" id="IPR046338">
    <property type="entry name" value="GAIN_dom_sf"/>
</dbReference>
<gene>
    <name evidence="8" type="ORF">HERILL_LOCUS1167</name>
</gene>
<feature type="domain" description="G-protein coupled receptors family 2 profile 2" evidence="7">
    <location>
        <begin position="988"/>
        <end position="1244"/>
    </location>
</feature>
<feature type="transmembrane region" description="Helical" evidence="5">
    <location>
        <begin position="1105"/>
        <end position="1126"/>
    </location>
</feature>
<dbReference type="InterPro" id="IPR000832">
    <property type="entry name" value="GPCR_2_secretin-like"/>
</dbReference>
<dbReference type="AlphaFoldDB" id="A0A7R8UBS4"/>
<keyword evidence="2 5" id="KW-0812">Transmembrane</keyword>
<dbReference type="Gene3D" id="2.60.220.50">
    <property type="match status" value="1"/>
</dbReference>
<dbReference type="InterPro" id="IPR017981">
    <property type="entry name" value="GPCR_2-like_7TM"/>
</dbReference>